<name>A0A7Y3TVY1_9GAMM</name>
<reference evidence="2 3" key="1">
    <citation type="submission" date="2020-05" db="EMBL/GenBank/DDBJ databases">
        <authorList>
            <person name="Ruan W."/>
            <person name="Jeon C.O."/>
            <person name="Chun B.H."/>
        </authorList>
    </citation>
    <scope>NUCLEOTIDE SEQUENCE [LARGE SCALE GENOMIC DNA]</scope>
    <source>
        <strain evidence="2 3">TBZ9</strain>
    </source>
</reference>
<feature type="signal peptide" evidence="1">
    <location>
        <begin position="1"/>
        <end position="18"/>
    </location>
</feature>
<dbReference type="AlphaFoldDB" id="A0A7Y3TVY1"/>
<evidence type="ECO:0000313" key="3">
    <source>
        <dbReference type="Proteomes" id="UP000588806"/>
    </source>
</evidence>
<reference evidence="2 3" key="2">
    <citation type="submission" date="2020-06" db="EMBL/GenBank/DDBJ databases">
        <title>Halomonas songnenensis sp. nov., a moderately halophilic bacterium isolated from saline and alkaline soils.</title>
        <authorList>
            <person name="Jiang J."/>
            <person name="Pan Y."/>
        </authorList>
    </citation>
    <scope>NUCLEOTIDE SEQUENCE [LARGE SCALE GENOMIC DNA]</scope>
    <source>
        <strain evidence="2 3">TBZ9</strain>
    </source>
</reference>
<keyword evidence="1" id="KW-0732">Signal</keyword>
<feature type="chain" id="PRO_5030637428" description="FAD/FMN-containing dehydrogenase" evidence="1">
    <location>
        <begin position="19"/>
        <end position="162"/>
    </location>
</feature>
<dbReference type="EMBL" id="JABFHI010000002">
    <property type="protein sequence ID" value="NOG31148.1"/>
    <property type="molecule type" value="Genomic_DNA"/>
</dbReference>
<gene>
    <name evidence="2" type="ORF">HLB35_04085</name>
</gene>
<evidence type="ECO:0000313" key="2">
    <source>
        <dbReference type="EMBL" id="NOG31148.1"/>
    </source>
</evidence>
<accession>A0A7Y3TVY1</accession>
<organism evidence="2 3">
    <name type="scientific">Vreelandella azerica</name>
    <dbReference type="NCBI Taxonomy" id="2732867"/>
    <lineage>
        <taxon>Bacteria</taxon>
        <taxon>Pseudomonadati</taxon>
        <taxon>Pseudomonadota</taxon>
        <taxon>Gammaproteobacteria</taxon>
        <taxon>Oceanospirillales</taxon>
        <taxon>Halomonadaceae</taxon>
        <taxon>Vreelandella</taxon>
    </lineage>
</organism>
<protein>
    <recommendedName>
        <fullName evidence="4">FAD/FMN-containing dehydrogenase</fullName>
    </recommendedName>
</protein>
<proteinExistence type="predicted"/>
<dbReference type="Proteomes" id="UP000588806">
    <property type="component" value="Unassembled WGS sequence"/>
</dbReference>
<evidence type="ECO:0008006" key="4">
    <source>
        <dbReference type="Google" id="ProtNLM"/>
    </source>
</evidence>
<sequence length="162" mass="17644">MRFVLFALALFIAPLSLAQGETTSSSLQAGDTFPSLQLPDAFGNVYQLPYPGVRHVLFSADMDANDLMEQSFGELDKGDFTAAGLVYVADISGMPRLVARLFAIPSLRDYPFRVLLARDAEQLAMLPRQEGAVSVISLSQDGEIEKLDFVSNEAGLKELVID</sequence>
<comment type="caution">
    <text evidence="2">The sequence shown here is derived from an EMBL/GenBank/DDBJ whole genome shotgun (WGS) entry which is preliminary data.</text>
</comment>
<evidence type="ECO:0000256" key="1">
    <source>
        <dbReference type="SAM" id="SignalP"/>
    </source>
</evidence>
<keyword evidence="3" id="KW-1185">Reference proteome</keyword>
<dbReference type="RefSeq" id="WP_171701630.1">
    <property type="nucleotide sequence ID" value="NZ_JABFHI010000002.1"/>
</dbReference>